<keyword evidence="7" id="KW-0028">Amino-acid biosynthesis</keyword>
<evidence type="ECO:0000256" key="12">
    <source>
        <dbReference type="ARBA" id="ARBA00031421"/>
    </source>
</evidence>
<name>A0A9X1HL56_9BACT</name>
<keyword evidence="8" id="KW-0808">Transferase</keyword>
<dbReference type="GO" id="GO:0006564">
    <property type="term" value="P:L-serine biosynthetic process"/>
    <property type="evidence" value="ECO:0007669"/>
    <property type="project" value="UniProtKB-KW"/>
</dbReference>
<evidence type="ECO:0000256" key="8">
    <source>
        <dbReference type="ARBA" id="ARBA00022679"/>
    </source>
</evidence>
<dbReference type="PANTHER" id="PTHR21152:SF40">
    <property type="entry name" value="ALANINE--GLYOXYLATE AMINOTRANSFERASE"/>
    <property type="match status" value="1"/>
</dbReference>
<comment type="catalytic activity">
    <reaction evidence="13">
        <text>4-(phosphooxy)-L-threonine + 2-oxoglutarate = (R)-3-hydroxy-2-oxo-4-phosphooxybutanoate + L-glutamate</text>
        <dbReference type="Rhea" id="RHEA:16573"/>
        <dbReference type="ChEBI" id="CHEBI:16810"/>
        <dbReference type="ChEBI" id="CHEBI:29985"/>
        <dbReference type="ChEBI" id="CHEBI:58452"/>
        <dbReference type="ChEBI" id="CHEBI:58538"/>
        <dbReference type="EC" id="2.6.1.52"/>
    </reaction>
</comment>
<dbReference type="PIRSF" id="PIRSF000525">
    <property type="entry name" value="SerC"/>
    <property type="match status" value="1"/>
</dbReference>
<comment type="catalytic activity">
    <reaction evidence="14">
        <text>O-phospho-L-serine + 2-oxoglutarate = 3-phosphooxypyruvate + L-glutamate</text>
        <dbReference type="Rhea" id="RHEA:14329"/>
        <dbReference type="ChEBI" id="CHEBI:16810"/>
        <dbReference type="ChEBI" id="CHEBI:18110"/>
        <dbReference type="ChEBI" id="CHEBI:29985"/>
        <dbReference type="ChEBI" id="CHEBI:57524"/>
        <dbReference type="EC" id="2.6.1.52"/>
    </reaction>
</comment>
<evidence type="ECO:0000256" key="4">
    <source>
        <dbReference type="ARBA" id="ARBA00013030"/>
    </source>
</evidence>
<organism evidence="16 17">
    <name type="scientific">Fulvivirga sedimenti</name>
    <dbReference type="NCBI Taxonomy" id="2879465"/>
    <lineage>
        <taxon>Bacteria</taxon>
        <taxon>Pseudomonadati</taxon>
        <taxon>Bacteroidota</taxon>
        <taxon>Cytophagia</taxon>
        <taxon>Cytophagales</taxon>
        <taxon>Fulvivirgaceae</taxon>
        <taxon>Fulvivirga</taxon>
    </lineage>
</organism>
<evidence type="ECO:0000256" key="13">
    <source>
        <dbReference type="ARBA" id="ARBA00047630"/>
    </source>
</evidence>
<sequence length="357" mass="40612">MLSFYPGPSQVVPETGDYMIEALDSGILSMNHRSEPFMKLLAKTKKVIYKKLEVPPDYEILFTSSATECWEIIAQSLTVELSYHIFNGAFGEKWFNYTRKIHSKTVGLKFDPEIELSPANLDFSQPSSVLCLTHNETSNGTRLKMEVMQLFREAFPEPLIAVDATSSMAGDLLDFQLADVWFASVQKCFGLPSGMGIMILSPRAIERAYQIGDNKYYNSLPFMLENFRKNQTPYTPNILSIYLLYRTLQDRASISKVNNQLRKRHEQLEKVISKQTRFAFLIKNAAVRSVTVTALESTPKNVKSLKKTALEHGFLLGNGYGEWKESTVRIANFPAITRQEWKELRDFLRSTLAGDNS</sequence>
<keyword evidence="10" id="KW-0664">Pyridoxine biosynthesis</keyword>
<dbReference type="RefSeq" id="WP_225697117.1">
    <property type="nucleotide sequence ID" value="NZ_JAIXNE010000001.1"/>
</dbReference>
<dbReference type="InterPro" id="IPR000192">
    <property type="entry name" value="Aminotrans_V_dom"/>
</dbReference>
<gene>
    <name evidence="16" type="ORF">LDX50_03975</name>
</gene>
<evidence type="ECO:0000313" key="16">
    <source>
        <dbReference type="EMBL" id="MCA6074010.1"/>
    </source>
</evidence>
<dbReference type="InterPro" id="IPR015424">
    <property type="entry name" value="PyrdxlP-dep_Trfase"/>
</dbReference>
<evidence type="ECO:0000259" key="15">
    <source>
        <dbReference type="Pfam" id="PF00266"/>
    </source>
</evidence>
<comment type="caution">
    <text evidence="16">The sequence shown here is derived from an EMBL/GenBank/DDBJ whole genome shotgun (WGS) entry which is preliminary data.</text>
</comment>
<dbReference type="InterPro" id="IPR015421">
    <property type="entry name" value="PyrdxlP-dep_Trfase_major"/>
</dbReference>
<keyword evidence="5" id="KW-0963">Cytoplasm</keyword>
<dbReference type="Proteomes" id="UP001139409">
    <property type="component" value="Unassembled WGS sequence"/>
</dbReference>
<evidence type="ECO:0000256" key="9">
    <source>
        <dbReference type="ARBA" id="ARBA00022898"/>
    </source>
</evidence>
<comment type="pathway">
    <text evidence="2">Amino-acid biosynthesis; L-serine biosynthesis; L-serine from 3-phospho-D-glycerate: step 2/3.</text>
</comment>
<protein>
    <recommendedName>
        <fullName evidence="4">phosphoserine transaminase</fullName>
        <ecNumber evidence="4">2.6.1.52</ecNumber>
    </recommendedName>
    <alternativeName>
        <fullName evidence="12">Phosphohydroxythreonine aminotransferase</fullName>
    </alternativeName>
</protein>
<comment type="similarity">
    <text evidence="3">Belongs to the class-V pyridoxal-phosphate-dependent aminotransferase family. SerC subfamily.</text>
</comment>
<dbReference type="InterPro" id="IPR022278">
    <property type="entry name" value="Pser_aminoTfrase"/>
</dbReference>
<dbReference type="InterPro" id="IPR015422">
    <property type="entry name" value="PyrdxlP-dep_Trfase_small"/>
</dbReference>
<dbReference type="Gene3D" id="3.90.1150.10">
    <property type="entry name" value="Aspartate Aminotransferase, domain 1"/>
    <property type="match status" value="1"/>
</dbReference>
<keyword evidence="17" id="KW-1185">Reference proteome</keyword>
<comment type="cofactor">
    <cofactor evidence="1">
        <name>pyridoxal 5'-phosphate</name>
        <dbReference type="ChEBI" id="CHEBI:597326"/>
    </cofactor>
</comment>
<dbReference type="GO" id="GO:0019265">
    <property type="term" value="P:glycine biosynthetic process, by transamination of glyoxylate"/>
    <property type="evidence" value="ECO:0007669"/>
    <property type="project" value="TreeGrafter"/>
</dbReference>
<evidence type="ECO:0000256" key="3">
    <source>
        <dbReference type="ARBA" id="ARBA00006904"/>
    </source>
</evidence>
<dbReference type="GO" id="GO:0004760">
    <property type="term" value="F:L-serine-pyruvate transaminase activity"/>
    <property type="evidence" value="ECO:0007669"/>
    <property type="project" value="TreeGrafter"/>
</dbReference>
<dbReference type="Pfam" id="PF00266">
    <property type="entry name" value="Aminotran_5"/>
    <property type="match status" value="1"/>
</dbReference>
<proteinExistence type="inferred from homology"/>
<evidence type="ECO:0000256" key="1">
    <source>
        <dbReference type="ARBA" id="ARBA00001933"/>
    </source>
</evidence>
<keyword evidence="11" id="KW-0718">Serine biosynthesis</keyword>
<dbReference type="GO" id="GO:0008615">
    <property type="term" value="P:pyridoxine biosynthetic process"/>
    <property type="evidence" value="ECO:0007669"/>
    <property type="project" value="UniProtKB-KW"/>
</dbReference>
<dbReference type="GO" id="GO:0008453">
    <property type="term" value="F:alanine-glyoxylate transaminase activity"/>
    <property type="evidence" value="ECO:0007669"/>
    <property type="project" value="TreeGrafter"/>
</dbReference>
<evidence type="ECO:0000256" key="7">
    <source>
        <dbReference type="ARBA" id="ARBA00022605"/>
    </source>
</evidence>
<dbReference type="SUPFAM" id="SSF53383">
    <property type="entry name" value="PLP-dependent transferases"/>
    <property type="match status" value="1"/>
</dbReference>
<keyword evidence="9" id="KW-0663">Pyridoxal phosphate</keyword>
<dbReference type="PANTHER" id="PTHR21152">
    <property type="entry name" value="AMINOTRANSFERASE CLASS V"/>
    <property type="match status" value="1"/>
</dbReference>
<dbReference type="EMBL" id="JAIXNE010000001">
    <property type="protein sequence ID" value="MCA6074010.1"/>
    <property type="molecule type" value="Genomic_DNA"/>
</dbReference>
<dbReference type="GO" id="GO:0004648">
    <property type="term" value="F:O-phospho-L-serine:2-oxoglutarate aminotransferase activity"/>
    <property type="evidence" value="ECO:0007669"/>
    <property type="project" value="UniProtKB-EC"/>
</dbReference>
<dbReference type="Gene3D" id="3.40.640.10">
    <property type="entry name" value="Type I PLP-dependent aspartate aminotransferase-like (Major domain)"/>
    <property type="match status" value="1"/>
</dbReference>
<reference evidence="16" key="1">
    <citation type="submission" date="2021-09" db="EMBL/GenBank/DDBJ databases">
        <title>Fulvivirga sp. isolated from coastal sediment.</title>
        <authorList>
            <person name="Yu H."/>
        </authorList>
    </citation>
    <scope>NUCLEOTIDE SEQUENCE</scope>
    <source>
        <strain evidence="16">1062</strain>
    </source>
</reference>
<evidence type="ECO:0000256" key="5">
    <source>
        <dbReference type="ARBA" id="ARBA00022490"/>
    </source>
</evidence>
<evidence type="ECO:0000256" key="6">
    <source>
        <dbReference type="ARBA" id="ARBA00022576"/>
    </source>
</evidence>
<evidence type="ECO:0000256" key="10">
    <source>
        <dbReference type="ARBA" id="ARBA00023096"/>
    </source>
</evidence>
<evidence type="ECO:0000256" key="2">
    <source>
        <dbReference type="ARBA" id="ARBA00005099"/>
    </source>
</evidence>
<keyword evidence="6 16" id="KW-0032">Aminotransferase</keyword>
<evidence type="ECO:0000256" key="14">
    <source>
        <dbReference type="ARBA" id="ARBA00049007"/>
    </source>
</evidence>
<accession>A0A9X1HL56</accession>
<feature type="domain" description="Aminotransferase class V" evidence="15">
    <location>
        <begin position="8"/>
        <end position="296"/>
    </location>
</feature>
<dbReference type="AlphaFoldDB" id="A0A9X1HL56"/>
<evidence type="ECO:0000313" key="17">
    <source>
        <dbReference type="Proteomes" id="UP001139409"/>
    </source>
</evidence>
<evidence type="ECO:0000256" key="11">
    <source>
        <dbReference type="ARBA" id="ARBA00023299"/>
    </source>
</evidence>
<dbReference type="EC" id="2.6.1.52" evidence="4"/>